<dbReference type="OrthoDB" id="9806359at2"/>
<dbReference type="PANTHER" id="PTHR46390:SF1">
    <property type="entry name" value="MANNOSE-1-PHOSPHATE GUANYLYLTRANSFERASE"/>
    <property type="match status" value="1"/>
</dbReference>
<keyword evidence="3" id="KW-0548">Nucleotidyltransferase</keyword>
<dbReference type="InterPro" id="IPR051161">
    <property type="entry name" value="Mannose-6P_isomerase_type2"/>
</dbReference>
<dbReference type="SUPFAM" id="SSF53448">
    <property type="entry name" value="Nucleotide-diphospho-sugar transferases"/>
    <property type="match status" value="1"/>
</dbReference>
<dbReference type="CDD" id="cd02509">
    <property type="entry name" value="GDP-M1P_Guanylyltransferase"/>
    <property type="match status" value="1"/>
</dbReference>
<evidence type="ECO:0000259" key="1">
    <source>
        <dbReference type="Pfam" id="PF00483"/>
    </source>
</evidence>
<keyword evidence="3" id="KW-0808">Transferase</keyword>
<dbReference type="GO" id="GO:0004475">
    <property type="term" value="F:mannose-1-phosphate guanylyltransferase (GTP) activity"/>
    <property type="evidence" value="ECO:0007669"/>
    <property type="project" value="InterPro"/>
</dbReference>
<organism evidence="3 4">
    <name type="scientific">Chitinophaga barathri</name>
    <dbReference type="NCBI Taxonomy" id="1647451"/>
    <lineage>
        <taxon>Bacteria</taxon>
        <taxon>Pseudomonadati</taxon>
        <taxon>Bacteroidota</taxon>
        <taxon>Chitinophagia</taxon>
        <taxon>Chitinophagales</taxon>
        <taxon>Chitinophagaceae</taxon>
        <taxon>Chitinophaga</taxon>
    </lineage>
</organism>
<protein>
    <submittedName>
        <fullName evidence="3">Mannose-1-phosphate guanylyltransferase</fullName>
    </submittedName>
</protein>
<dbReference type="InterPro" id="IPR005835">
    <property type="entry name" value="NTP_transferase_dom"/>
</dbReference>
<dbReference type="AlphaFoldDB" id="A0A3N4MDX6"/>
<dbReference type="Gene3D" id="3.90.550.10">
    <property type="entry name" value="Spore Coat Polysaccharide Biosynthesis Protein SpsA, Chain A"/>
    <property type="match status" value="1"/>
</dbReference>
<name>A0A3N4MDX6_9BACT</name>
<gene>
    <name evidence="3" type="ORF">EG028_06365</name>
</gene>
<proteinExistence type="predicted"/>
<dbReference type="Proteomes" id="UP000279089">
    <property type="component" value="Unassembled WGS sequence"/>
</dbReference>
<feature type="domain" description="Nucleotidyl transferase" evidence="1">
    <location>
        <begin position="4"/>
        <end position="268"/>
    </location>
</feature>
<dbReference type="InterPro" id="IPR049577">
    <property type="entry name" value="GMPP_N"/>
</dbReference>
<dbReference type="InterPro" id="IPR054566">
    <property type="entry name" value="ManC/GMP-like_b-helix"/>
</dbReference>
<sequence length="339" mass="37036">MHHILLCGGAGTRLWPLSNRRTPKQLLPLFNGRSLLQITWLRNTFACTEVTAIVNEEQSADIITQLTGAGASGPAILAEPVGRNTAAAIALAAFVADPDEILLITPADHLIGTPERYEETIKAAYTLAAQNNLVTIGLQPAYPETGYGYIQYKGNDVVRFVEKPDAANAEKMLQSGDYLWNSGIFCARAAVMLEELEQYAPDIYATAAVAAKEWLDTGRLSLENMQAIPSNSIDYAVMEKSSRVKVVPSDMDWSDVGSYEALTQALAQHYQYSNEQAVYINSNPDTSMVIGKEKLVALVGVENVVVVDTPGAILVMQKGKGQDVKQLHQWVKENRPELL</sequence>
<evidence type="ECO:0000313" key="3">
    <source>
        <dbReference type="EMBL" id="RPD41788.1"/>
    </source>
</evidence>
<feature type="domain" description="MannoseP isomerase/GMP-like beta-helix" evidence="2">
    <location>
        <begin position="285"/>
        <end position="327"/>
    </location>
</feature>
<evidence type="ECO:0000259" key="2">
    <source>
        <dbReference type="Pfam" id="PF22640"/>
    </source>
</evidence>
<comment type="caution">
    <text evidence="3">The sequence shown here is derived from an EMBL/GenBank/DDBJ whole genome shotgun (WGS) entry which is preliminary data.</text>
</comment>
<keyword evidence="4" id="KW-1185">Reference proteome</keyword>
<reference evidence="4" key="1">
    <citation type="submission" date="2018-11" db="EMBL/GenBank/DDBJ databases">
        <title>Chitinophaga lutea sp.nov., isolate from arsenic contaminated soil.</title>
        <authorList>
            <person name="Zong Y."/>
        </authorList>
    </citation>
    <scope>NUCLEOTIDE SEQUENCE [LARGE SCALE GENOMIC DNA]</scope>
    <source>
        <strain evidence="4">YLT18</strain>
    </source>
</reference>
<dbReference type="GO" id="GO:0009298">
    <property type="term" value="P:GDP-mannose biosynthetic process"/>
    <property type="evidence" value="ECO:0007669"/>
    <property type="project" value="TreeGrafter"/>
</dbReference>
<dbReference type="Pfam" id="PF00483">
    <property type="entry name" value="NTP_transferase"/>
    <property type="match status" value="1"/>
</dbReference>
<dbReference type="Pfam" id="PF22640">
    <property type="entry name" value="ManC_GMP_beta-helix"/>
    <property type="match status" value="1"/>
</dbReference>
<accession>A0A3N4MDX6</accession>
<dbReference type="InterPro" id="IPR029044">
    <property type="entry name" value="Nucleotide-diphossugar_trans"/>
</dbReference>
<dbReference type="EMBL" id="RMBX01000003">
    <property type="protein sequence ID" value="RPD41788.1"/>
    <property type="molecule type" value="Genomic_DNA"/>
</dbReference>
<dbReference type="PANTHER" id="PTHR46390">
    <property type="entry name" value="MANNOSE-1-PHOSPHATE GUANYLYLTRANSFERASE"/>
    <property type="match status" value="1"/>
</dbReference>
<dbReference type="SUPFAM" id="SSF159283">
    <property type="entry name" value="Guanosine diphospho-D-mannose pyrophosphorylase/mannose-6-phosphate isomerase linker domain"/>
    <property type="match status" value="1"/>
</dbReference>
<evidence type="ECO:0000313" key="4">
    <source>
        <dbReference type="Proteomes" id="UP000279089"/>
    </source>
</evidence>
<dbReference type="RefSeq" id="WP_120514727.1">
    <property type="nucleotide sequence ID" value="NZ_QXZY01000002.1"/>
</dbReference>